<dbReference type="PANTHER" id="PTHR33144:SF48">
    <property type="entry name" value="PLANT TRANSPOSASE (PTTA_EN_SPM FAMILY)"/>
    <property type="match status" value="1"/>
</dbReference>
<dbReference type="InterPro" id="IPR004252">
    <property type="entry name" value="Probable_transposase_24"/>
</dbReference>
<dbReference type="Proteomes" id="UP000694240">
    <property type="component" value="Chromosome 12"/>
</dbReference>
<dbReference type="Pfam" id="PF03004">
    <property type="entry name" value="Transposase_24"/>
    <property type="match status" value="1"/>
</dbReference>
<gene>
    <name evidence="2" type="ORF">ISN45_Aa07g016390</name>
</gene>
<evidence type="ECO:0000313" key="2">
    <source>
        <dbReference type="EMBL" id="KAG7541556.1"/>
    </source>
</evidence>
<dbReference type="AlphaFoldDB" id="A0A8T1Y3B4"/>
<evidence type="ECO:0000313" key="3">
    <source>
        <dbReference type="Proteomes" id="UP000694240"/>
    </source>
</evidence>
<evidence type="ECO:0000256" key="1">
    <source>
        <dbReference type="SAM" id="MobiDB-lite"/>
    </source>
</evidence>
<name>A0A8T1Y3B4_9BRAS</name>
<dbReference type="PANTHER" id="PTHR33144">
    <property type="entry name" value="OS10G0409366 PROTEIN-RELATED"/>
    <property type="match status" value="1"/>
</dbReference>
<dbReference type="EMBL" id="JAEFBK010000012">
    <property type="protein sequence ID" value="KAG7541556.1"/>
    <property type="molecule type" value="Genomic_DNA"/>
</dbReference>
<feature type="compositionally biased region" description="Low complexity" evidence="1">
    <location>
        <begin position="327"/>
        <end position="343"/>
    </location>
</feature>
<organism evidence="2 3">
    <name type="scientific">Arabidopsis thaliana x Arabidopsis arenosa</name>
    <dbReference type="NCBI Taxonomy" id="1240361"/>
    <lineage>
        <taxon>Eukaryota</taxon>
        <taxon>Viridiplantae</taxon>
        <taxon>Streptophyta</taxon>
        <taxon>Embryophyta</taxon>
        <taxon>Tracheophyta</taxon>
        <taxon>Spermatophyta</taxon>
        <taxon>Magnoliopsida</taxon>
        <taxon>eudicotyledons</taxon>
        <taxon>Gunneridae</taxon>
        <taxon>Pentapetalae</taxon>
        <taxon>rosids</taxon>
        <taxon>malvids</taxon>
        <taxon>Brassicales</taxon>
        <taxon>Brassicaceae</taxon>
        <taxon>Camelineae</taxon>
        <taxon>Arabidopsis</taxon>
    </lineage>
</organism>
<dbReference type="EMBL" id="JAEFBK010000012">
    <property type="protein sequence ID" value="KAG7541558.1"/>
    <property type="molecule type" value="Genomic_DNA"/>
</dbReference>
<reference evidence="2 3" key="1">
    <citation type="submission" date="2020-12" db="EMBL/GenBank/DDBJ databases">
        <title>Concerted genomic and epigenomic changes stabilize Arabidopsis allopolyploids.</title>
        <authorList>
            <person name="Chen Z."/>
        </authorList>
    </citation>
    <scope>NUCLEOTIDE SEQUENCE [LARGE SCALE GENOMIC DNA]</scope>
    <source>
        <strain evidence="2">Allo738</strain>
        <tissue evidence="2">Leaf</tissue>
    </source>
</reference>
<protein>
    <submittedName>
        <fullName evidence="2">Putative transposase Ptta/En/Spm plant</fullName>
    </submittedName>
</protein>
<feature type="region of interest" description="Disordered" evidence="1">
    <location>
        <begin position="1"/>
        <end position="23"/>
    </location>
</feature>
<comment type="caution">
    <text evidence="2">The sequence shown here is derived from an EMBL/GenBank/DDBJ whole genome shotgun (WGS) entry which is preliminary data.</text>
</comment>
<proteinExistence type="predicted"/>
<accession>A0A8T1Y3B4</accession>
<keyword evidence="3" id="KW-1185">Reference proteome</keyword>
<feature type="region of interest" description="Disordered" evidence="1">
    <location>
        <begin position="324"/>
        <end position="343"/>
    </location>
</feature>
<sequence>MSVTQSQISHNEDSLAPPPLGPELANGKWRVRVIDGDANITEEMISGKEVWSMLNRRVIVDFNRRGQPIKDSGGLFGSWLGSLSNDLNIIPINYTDWRKVPNYRKEMAWKVIQKKFWFDDPRRRRKYTLSALGGRCRDLKQRLWKKYRRNTLEESFDVRPGLIPEDQWKEFVEMQFSDKAKEEVSGIEPNRAELFIASRTKSDGSLVCNEARISVDKLSRVMSQNIQNEAPSNESRPNDVFEQVFGPEHPGRVRCAGHGTTPSKYFLNMESTTANTEIIDIKGRMKGLEDKVEILTNALYALVGPRNHFQVNAVGGNSKFNTNLHQSSSVSSDQESNISKTGI</sequence>